<keyword evidence="2" id="KW-1185">Reference proteome</keyword>
<dbReference type="EMBL" id="JAHRIO010070074">
    <property type="protein sequence ID" value="MEQ2180607.1"/>
    <property type="molecule type" value="Genomic_DNA"/>
</dbReference>
<protein>
    <submittedName>
        <fullName evidence="1">Uncharacterized protein</fullName>
    </submittedName>
</protein>
<evidence type="ECO:0000313" key="2">
    <source>
        <dbReference type="Proteomes" id="UP001476798"/>
    </source>
</evidence>
<sequence length="104" mass="12054">MFSRHVGRLFLEPQRHSECFVMITILGDYRTFHLLVSQLRKTLHLPVTQSANLPFKQYGLNVFNMRYCIFLDKQTFLLLFKERTVCVHCSVTGFPRLACSVAAG</sequence>
<dbReference type="Proteomes" id="UP001476798">
    <property type="component" value="Unassembled WGS sequence"/>
</dbReference>
<organism evidence="1 2">
    <name type="scientific">Goodea atripinnis</name>
    <dbReference type="NCBI Taxonomy" id="208336"/>
    <lineage>
        <taxon>Eukaryota</taxon>
        <taxon>Metazoa</taxon>
        <taxon>Chordata</taxon>
        <taxon>Craniata</taxon>
        <taxon>Vertebrata</taxon>
        <taxon>Euteleostomi</taxon>
        <taxon>Actinopterygii</taxon>
        <taxon>Neopterygii</taxon>
        <taxon>Teleostei</taxon>
        <taxon>Neoteleostei</taxon>
        <taxon>Acanthomorphata</taxon>
        <taxon>Ovalentaria</taxon>
        <taxon>Atherinomorphae</taxon>
        <taxon>Cyprinodontiformes</taxon>
        <taxon>Goodeidae</taxon>
        <taxon>Goodea</taxon>
    </lineage>
</organism>
<name>A0ABV0PB14_9TELE</name>
<accession>A0ABV0PB14</accession>
<comment type="caution">
    <text evidence="1">The sequence shown here is derived from an EMBL/GenBank/DDBJ whole genome shotgun (WGS) entry which is preliminary data.</text>
</comment>
<gene>
    <name evidence="1" type="ORF">GOODEAATRI_002930</name>
</gene>
<proteinExistence type="predicted"/>
<evidence type="ECO:0000313" key="1">
    <source>
        <dbReference type="EMBL" id="MEQ2180607.1"/>
    </source>
</evidence>
<reference evidence="1 2" key="1">
    <citation type="submission" date="2021-06" db="EMBL/GenBank/DDBJ databases">
        <authorList>
            <person name="Palmer J.M."/>
        </authorList>
    </citation>
    <scope>NUCLEOTIDE SEQUENCE [LARGE SCALE GENOMIC DNA]</scope>
    <source>
        <strain evidence="1 2">GA_2019</strain>
        <tissue evidence="1">Muscle</tissue>
    </source>
</reference>